<keyword evidence="3" id="KW-1185">Reference proteome</keyword>
<organism evidence="2 3">
    <name type="scientific">Exidia glandulosa HHB12029</name>
    <dbReference type="NCBI Taxonomy" id="1314781"/>
    <lineage>
        <taxon>Eukaryota</taxon>
        <taxon>Fungi</taxon>
        <taxon>Dikarya</taxon>
        <taxon>Basidiomycota</taxon>
        <taxon>Agaricomycotina</taxon>
        <taxon>Agaricomycetes</taxon>
        <taxon>Auriculariales</taxon>
        <taxon>Exidiaceae</taxon>
        <taxon>Exidia</taxon>
    </lineage>
</organism>
<feature type="compositionally biased region" description="Pro residues" evidence="1">
    <location>
        <begin position="1"/>
        <end position="11"/>
    </location>
</feature>
<feature type="compositionally biased region" description="Polar residues" evidence="1">
    <location>
        <begin position="40"/>
        <end position="66"/>
    </location>
</feature>
<evidence type="ECO:0000256" key="1">
    <source>
        <dbReference type="SAM" id="MobiDB-lite"/>
    </source>
</evidence>
<evidence type="ECO:0000313" key="3">
    <source>
        <dbReference type="Proteomes" id="UP000077266"/>
    </source>
</evidence>
<sequence>MPAMSPRPRPISPSLSPIRKWPPPSRSPSACPPSPRRQRTTAPSSPHSLGAQPQSQNNQRPRVSTRPTTVLRYLISDISVWRYLSRRKVRAHRRHRASSSVHLADALFPFPVTIRPARPPRVQQYLTVSISISTLDHALAAAIAHHHHQPPPIFTRNNEIRPVRTPSPRRKPDNRTCPAPGRAIAGA</sequence>
<dbReference type="AlphaFoldDB" id="A0A165HME2"/>
<accession>A0A165HME2</accession>
<dbReference type="InParanoid" id="A0A165HME2"/>
<evidence type="ECO:0000313" key="2">
    <source>
        <dbReference type="EMBL" id="KZV92186.1"/>
    </source>
</evidence>
<feature type="compositionally biased region" description="Pro residues" evidence="1">
    <location>
        <begin position="20"/>
        <end position="35"/>
    </location>
</feature>
<proteinExistence type="predicted"/>
<reference evidence="2 3" key="1">
    <citation type="journal article" date="2016" name="Mol. Biol. Evol.">
        <title>Comparative Genomics of Early-Diverging Mushroom-Forming Fungi Provides Insights into the Origins of Lignocellulose Decay Capabilities.</title>
        <authorList>
            <person name="Nagy L.G."/>
            <person name="Riley R."/>
            <person name="Tritt A."/>
            <person name="Adam C."/>
            <person name="Daum C."/>
            <person name="Floudas D."/>
            <person name="Sun H."/>
            <person name="Yadav J.S."/>
            <person name="Pangilinan J."/>
            <person name="Larsson K.H."/>
            <person name="Matsuura K."/>
            <person name="Barry K."/>
            <person name="Labutti K."/>
            <person name="Kuo R."/>
            <person name="Ohm R.A."/>
            <person name="Bhattacharya S.S."/>
            <person name="Shirouzu T."/>
            <person name="Yoshinaga Y."/>
            <person name="Martin F.M."/>
            <person name="Grigoriev I.V."/>
            <person name="Hibbett D.S."/>
        </authorList>
    </citation>
    <scope>NUCLEOTIDE SEQUENCE [LARGE SCALE GENOMIC DNA]</scope>
    <source>
        <strain evidence="2 3">HHB12029</strain>
    </source>
</reference>
<feature type="region of interest" description="Disordered" evidence="1">
    <location>
        <begin position="1"/>
        <end position="66"/>
    </location>
</feature>
<name>A0A165HME2_EXIGL</name>
<dbReference type="EMBL" id="KV426013">
    <property type="protein sequence ID" value="KZV92186.1"/>
    <property type="molecule type" value="Genomic_DNA"/>
</dbReference>
<gene>
    <name evidence="2" type="ORF">EXIGLDRAFT_81694</name>
</gene>
<feature type="region of interest" description="Disordered" evidence="1">
    <location>
        <begin position="148"/>
        <end position="187"/>
    </location>
</feature>
<protein>
    <submittedName>
        <fullName evidence="2">Uncharacterized protein</fullName>
    </submittedName>
</protein>
<dbReference type="Proteomes" id="UP000077266">
    <property type="component" value="Unassembled WGS sequence"/>
</dbReference>